<evidence type="ECO:0000256" key="3">
    <source>
        <dbReference type="ARBA" id="ARBA00022837"/>
    </source>
</evidence>
<keyword evidence="3" id="KW-0106">Calcium</keyword>
<dbReference type="Proteomes" id="UP000184305">
    <property type="component" value="Unassembled WGS sequence"/>
</dbReference>
<dbReference type="InterPro" id="IPR038081">
    <property type="entry name" value="CalX-like_sf"/>
</dbReference>
<evidence type="ECO:0000256" key="4">
    <source>
        <dbReference type="ARBA" id="ARBA00023065"/>
    </source>
</evidence>
<keyword evidence="2" id="KW-0677">Repeat</keyword>
<dbReference type="RefSeq" id="WP_208605733.1">
    <property type="nucleotide sequence ID" value="NZ_FRBQ01000001.1"/>
</dbReference>
<dbReference type="InterPro" id="IPR003644">
    <property type="entry name" value="Calx_beta"/>
</dbReference>
<feature type="domain" description="Calx-beta" evidence="5">
    <location>
        <begin position="228"/>
        <end position="346"/>
    </location>
</feature>
<sequence length="486" mass="48063">SSAVDSTGGQVDEGDNAVFTVNLTNASSTPTTFSLALNAGTATAGSDYNGTLTNQSFSNGVTYNATTGQITVPAGVTSFTVTVPTINDTVSEPTETFTLTVGGQTGTAAIVDNDAAPAVGSVSAAVDGTGGQVDEGDNAVFTVNLTNASSTPTTFSLSLNAGTATAGSDYNAALTNQSFSNGVIYNAANGTVTVPAGVTSFTVTVPTINDTVSEPTETFSLTVGGKTGTATLIDNDAAPTVGSVSSAVDNTGGQVDEGDNAVFTVNLTNASSTPTTFSLALNAGTATAGSDYNGTLTNQSFSNGVTYNTTTGQVTVPAGVTSFTVTVPTINDTVSEPTETFSLTVGGQTGTATIIDNDAAPTVSTVSNAVDGTGGQVDEGDNAVFTVNITNASSTPTTFSLSLNAGTATAGSDYNGTLTNQSFSNGVTYNAATNQITVPAGVTSFTVTVPTINDNVSEPTETFSLTVGGKSGTATIIDNDAAPTVS</sequence>
<dbReference type="InterPro" id="IPR051171">
    <property type="entry name" value="CaCA"/>
</dbReference>
<accession>A0A1M6WQQ8</accession>
<proteinExistence type="predicted"/>
<evidence type="ECO:0000313" key="7">
    <source>
        <dbReference type="Proteomes" id="UP000184305"/>
    </source>
</evidence>
<feature type="domain" description="Calx-beta" evidence="5">
    <location>
        <begin position="350"/>
        <end position="468"/>
    </location>
</feature>
<feature type="domain" description="Calx-beta" evidence="5">
    <location>
        <begin position="106"/>
        <end position="224"/>
    </location>
</feature>
<organism evidence="6 7">
    <name type="scientific">Phytopseudomonas punonensis</name>
    <dbReference type="NCBI Taxonomy" id="1220495"/>
    <lineage>
        <taxon>Bacteria</taxon>
        <taxon>Pseudomonadati</taxon>
        <taxon>Pseudomonadota</taxon>
        <taxon>Gammaproteobacteria</taxon>
        <taxon>Pseudomonadales</taxon>
        <taxon>Pseudomonadaceae</taxon>
        <taxon>Phytopseudomonas</taxon>
    </lineage>
</organism>
<dbReference type="PANTHER" id="PTHR11878:SF65">
    <property type="entry name" value="NA_CA-EXCHANGE PROTEIN, ISOFORM G"/>
    <property type="match status" value="1"/>
</dbReference>
<keyword evidence="1" id="KW-0732">Signal</keyword>
<dbReference type="GO" id="GO:0016020">
    <property type="term" value="C:membrane"/>
    <property type="evidence" value="ECO:0007669"/>
    <property type="project" value="InterPro"/>
</dbReference>
<dbReference type="SMART" id="SM00237">
    <property type="entry name" value="Calx_beta"/>
    <property type="match status" value="3"/>
</dbReference>
<keyword evidence="4" id="KW-0813">Transport</keyword>
<dbReference type="STRING" id="1220495.SAMN05216288_0700"/>
<dbReference type="SUPFAM" id="SSF141072">
    <property type="entry name" value="CalX-like"/>
    <property type="match status" value="4"/>
</dbReference>
<evidence type="ECO:0000313" key="6">
    <source>
        <dbReference type="EMBL" id="SHK95974.1"/>
    </source>
</evidence>
<reference evidence="7" key="1">
    <citation type="submission" date="2016-11" db="EMBL/GenBank/DDBJ databases">
        <authorList>
            <person name="Varghese N."/>
            <person name="Submissions S."/>
        </authorList>
    </citation>
    <scope>NUCLEOTIDE SEQUENCE [LARGE SCALE GENOMIC DNA]</scope>
    <source>
        <strain evidence="7">CECT 8089</strain>
    </source>
</reference>
<feature type="non-terminal residue" evidence="6">
    <location>
        <position position="1"/>
    </location>
</feature>
<dbReference type="AlphaFoldDB" id="A0A1M6WQQ8"/>
<keyword evidence="4" id="KW-0406">Ion transport</keyword>
<dbReference type="Pfam" id="PF03160">
    <property type="entry name" value="Calx-beta"/>
    <property type="match status" value="4"/>
</dbReference>
<name>A0A1M6WQQ8_9GAMM</name>
<dbReference type="GO" id="GO:0007154">
    <property type="term" value="P:cell communication"/>
    <property type="evidence" value="ECO:0007669"/>
    <property type="project" value="InterPro"/>
</dbReference>
<dbReference type="GO" id="GO:0030001">
    <property type="term" value="P:metal ion transport"/>
    <property type="evidence" value="ECO:0007669"/>
    <property type="project" value="TreeGrafter"/>
</dbReference>
<gene>
    <name evidence="6" type="ORF">SAMN05216288_0700</name>
</gene>
<evidence type="ECO:0000259" key="5">
    <source>
        <dbReference type="SMART" id="SM00237"/>
    </source>
</evidence>
<evidence type="ECO:0000256" key="1">
    <source>
        <dbReference type="ARBA" id="ARBA00022729"/>
    </source>
</evidence>
<dbReference type="EMBL" id="FRBQ01000001">
    <property type="protein sequence ID" value="SHK95974.1"/>
    <property type="molecule type" value="Genomic_DNA"/>
</dbReference>
<dbReference type="Gene3D" id="2.60.40.2030">
    <property type="match status" value="4"/>
</dbReference>
<evidence type="ECO:0000256" key="2">
    <source>
        <dbReference type="ARBA" id="ARBA00022737"/>
    </source>
</evidence>
<feature type="non-terminal residue" evidence="6">
    <location>
        <position position="486"/>
    </location>
</feature>
<dbReference type="PANTHER" id="PTHR11878">
    <property type="entry name" value="SODIUM/CALCIUM EXCHANGER"/>
    <property type="match status" value="1"/>
</dbReference>
<keyword evidence="7" id="KW-1185">Reference proteome</keyword>
<protein>
    <submittedName>
        <fullName evidence="6">Calx-beta domain-containing protein</fullName>
    </submittedName>
</protein>